<feature type="transmembrane region" description="Helical" evidence="6">
    <location>
        <begin position="7"/>
        <end position="27"/>
    </location>
</feature>
<protein>
    <submittedName>
        <fullName evidence="7">2-oxoglutarate/malate translocator</fullName>
    </submittedName>
</protein>
<sequence>MPNTKQTLKMLAPIIVGLIIALIPTPPGLSPNAWYYFALFAAIITGIILEPLPNAAISLIGLTIAAVSGLVYTKPDDSIKWALSGFSDTVVWLIFLAFLFGLGYAKTGLGRRIALYLIKVLGKNSLGLGYSVSAIDLVLAPFMPSNTARSGGTVYPIVSNIPPIYGSTPEKGTERKIGSYIMWTAFAATCITSSMFLTGLAPNLLAASLAQKTANIQFDWLTWFLGFSVAGIVLFVLTPLLIYKLYPPEIKSSIEVSRWASEELKKMGPVTTKEKVFLVFVVMALLLWIYGGSFINSTTVALLVVALMLLFKILSWDDVLGYKSAWNTLVWFATLVSLADGLSRVGFTGYIANALASSLKGVDPTTALIVMIAAFYWLHYLFASLTAHTTALYPIFLKTLIQLGIPPALAAYSLAYTLGLMGIISPYATGPAPVYYGSGYIKGSDYWKLGLIFGIIYFIAYLALGLPILMLILK</sequence>
<keyword evidence="3 6" id="KW-0812">Transmembrane</keyword>
<gene>
    <name evidence="7" type="ORF">TCARB_0962</name>
</gene>
<evidence type="ECO:0000256" key="5">
    <source>
        <dbReference type="ARBA" id="ARBA00023136"/>
    </source>
</evidence>
<evidence type="ECO:0000256" key="3">
    <source>
        <dbReference type="ARBA" id="ARBA00022692"/>
    </source>
</evidence>
<evidence type="ECO:0000313" key="8">
    <source>
        <dbReference type="Proteomes" id="UP000266720"/>
    </source>
</evidence>
<proteinExistence type="inferred from homology"/>
<feature type="transmembrane region" description="Helical" evidence="6">
    <location>
        <begin position="276"/>
        <end position="293"/>
    </location>
</feature>
<keyword evidence="4 6" id="KW-1133">Transmembrane helix</keyword>
<dbReference type="KEGG" id="tcb:TCARB_0962"/>
<dbReference type="RefSeq" id="WP_244870355.1">
    <property type="nucleotide sequence ID" value="NZ_CP007493.1"/>
</dbReference>
<evidence type="ECO:0000256" key="1">
    <source>
        <dbReference type="ARBA" id="ARBA00004141"/>
    </source>
</evidence>
<dbReference type="InterPro" id="IPR030676">
    <property type="entry name" value="CitT-rel"/>
</dbReference>
<organism evidence="7 8">
    <name type="scientific">Thermofilum adornatum 1505</name>
    <dbReference type="NCBI Taxonomy" id="697581"/>
    <lineage>
        <taxon>Archaea</taxon>
        <taxon>Thermoproteota</taxon>
        <taxon>Thermoprotei</taxon>
        <taxon>Thermofilales</taxon>
        <taxon>Thermofilaceae</taxon>
        <taxon>Thermofilum</taxon>
    </lineage>
</organism>
<comment type="similarity">
    <text evidence="2">Belongs to the SLC13A/DASS transporter (TC 2.A.47) family. DIT1 subfamily.</text>
</comment>
<evidence type="ECO:0000313" key="7">
    <source>
        <dbReference type="EMBL" id="AJB42012.1"/>
    </source>
</evidence>
<evidence type="ECO:0000256" key="6">
    <source>
        <dbReference type="SAM" id="Phobius"/>
    </source>
</evidence>
<feature type="transmembrane region" description="Helical" evidence="6">
    <location>
        <begin position="367"/>
        <end position="397"/>
    </location>
</feature>
<dbReference type="NCBIfam" id="TIGR00785">
    <property type="entry name" value="dass"/>
    <property type="match status" value="1"/>
</dbReference>
<feature type="transmembrane region" description="Helical" evidence="6">
    <location>
        <begin position="56"/>
        <end position="73"/>
    </location>
</feature>
<dbReference type="GO" id="GO:0016020">
    <property type="term" value="C:membrane"/>
    <property type="evidence" value="ECO:0007669"/>
    <property type="project" value="UniProtKB-SubCell"/>
</dbReference>
<dbReference type="AlphaFoldDB" id="A0A3G1A5F4"/>
<dbReference type="GO" id="GO:0022857">
    <property type="term" value="F:transmembrane transporter activity"/>
    <property type="evidence" value="ECO:0007669"/>
    <property type="project" value="InterPro"/>
</dbReference>
<feature type="transmembrane region" description="Helical" evidence="6">
    <location>
        <begin position="299"/>
        <end position="316"/>
    </location>
</feature>
<feature type="transmembrane region" description="Helical" evidence="6">
    <location>
        <begin position="328"/>
        <end position="347"/>
    </location>
</feature>
<feature type="transmembrane region" description="Helical" evidence="6">
    <location>
        <begin position="220"/>
        <end position="243"/>
    </location>
</feature>
<comment type="subcellular location">
    <subcellularLocation>
        <location evidence="1">Membrane</location>
        <topology evidence="1">Multi-pass membrane protein</topology>
    </subcellularLocation>
</comment>
<dbReference type="PIRSF" id="PIRSF002457">
    <property type="entry name" value="DASS"/>
    <property type="match status" value="1"/>
</dbReference>
<name>A0A3G1A5F4_9CREN</name>
<feature type="transmembrane region" description="Helical" evidence="6">
    <location>
        <begin position="449"/>
        <end position="473"/>
    </location>
</feature>
<dbReference type="GeneID" id="25406381"/>
<reference evidence="8" key="1">
    <citation type="book" date="2010" name="EXTREMOPHILES" publisher="0:0-0">
        <title>Complete genome sequences of ten hyperthermophilic archaea reveal their metabolic capabilities and possible ecological roles.</title>
        <editorList>
            <person name="?"/>
        </editorList>
        <authorList>
            <person name="Ravin N.V."/>
            <person name="Mardanov A.V."/>
            <person name="Bonch-Osmolovskaya E.A."/>
            <person name="Skryabin K.G."/>
        </authorList>
    </citation>
    <scope>NUCLEOTIDE SEQUENCE [LARGE SCALE GENOMIC DNA]</scope>
    <source>
        <strain evidence="8">1505</strain>
    </source>
</reference>
<feature type="transmembrane region" description="Helical" evidence="6">
    <location>
        <begin position="180"/>
        <end position="200"/>
    </location>
</feature>
<dbReference type="InterPro" id="IPR001898">
    <property type="entry name" value="SLC13A/DASS"/>
</dbReference>
<evidence type="ECO:0000256" key="2">
    <source>
        <dbReference type="ARBA" id="ARBA00007349"/>
    </source>
</evidence>
<dbReference type="Pfam" id="PF00939">
    <property type="entry name" value="Na_sulph_symp"/>
    <property type="match status" value="1"/>
</dbReference>
<dbReference type="EMBL" id="CP007493">
    <property type="protein sequence ID" value="AJB42012.1"/>
    <property type="molecule type" value="Genomic_DNA"/>
</dbReference>
<feature type="transmembrane region" description="Helical" evidence="6">
    <location>
        <begin position="409"/>
        <end position="429"/>
    </location>
</feature>
<accession>A0A3G1A5F4</accession>
<feature type="transmembrane region" description="Helical" evidence="6">
    <location>
        <begin position="85"/>
        <end position="105"/>
    </location>
</feature>
<feature type="transmembrane region" description="Helical" evidence="6">
    <location>
        <begin position="33"/>
        <end position="49"/>
    </location>
</feature>
<dbReference type="STRING" id="697581.TCARB_0962"/>
<evidence type="ECO:0000256" key="4">
    <source>
        <dbReference type="ARBA" id="ARBA00022989"/>
    </source>
</evidence>
<dbReference type="PANTHER" id="PTHR42826">
    <property type="entry name" value="DICARBOXYLATE TRANSPORTER 2.1, CHLOROPLASTIC"/>
    <property type="match status" value="1"/>
</dbReference>
<keyword evidence="5 6" id="KW-0472">Membrane</keyword>
<dbReference type="Proteomes" id="UP000266720">
    <property type="component" value="Chromosome"/>
</dbReference>